<dbReference type="PANTHER" id="PTHR31147">
    <property type="entry name" value="ACYL TRANSFERASE 4"/>
    <property type="match status" value="1"/>
</dbReference>
<protein>
    <submittedName>
        <fullName evidence="3">Uncharacterized protein</fullName>
    </submittedName>
</protein>
<accession>A0A0D3ENI8</accession>
<evidence type="ECO:0000256" key="1">
    <source>
        <dbReference type="ARBA" id="ARBA00009861"/>
    </source>
</evidence>
<name>A0A0D3ENI8_9ORYZ</name>
<comment type="similarity">
    <text evidence="1">Belongs to the plant acyltransferase family.</text>
</comment>
<dbReference type="eggNOG" id="ENOG502QUSI">
    <property type="taxonomic scope" value="Eukaryota"/>
</dbReference>
<dbReference type="Pfam" id="PF02458">
    <property type="entry name" value="Transferase"/>
    <property type="match status" value="1"/>
</dbReference>
<keyword evidence="4" id="KW-1185">Reference proteome</keyword>
<evidence type="ECO:0000313" key="4">
    <source>
        <dbReference type="Proteomes" id="UP000026960"/>
    </source>
</evidence>
<dbReference type="PaxDb" id="65489-OBART01G14720.1"/>
<proteinExistence type="inferred from homology"/>
<sequence>MAMELSFTVHRREAVLVGPSVSTPCETKRLSDIDDQESLRYHVPGLLVYRGGQPPAPCVRDNDPSGIIRAALSRALVHYYPLAGRLREVEGRKLVIDCSGEGVVFVEADADVRLEEMEAAAAGGHGLRPPFPCVDQLVPDVRSSGRGGSVLSCPLVGIQVTRLLCGGFIVGTAVNHSVCDAMGIVQFLNAVADIAGGLPAPAVHATWSRELLDARSPPAPAFPHREYDMIDILPGGGREADNIVRSFLFSSTDIAALKEEALLPHPEHRLRGGSSTATSFEVLAAFLWRARTAALEIPADEEVRLVAVVGFSRIAALGLPSGYYGNTCAYPTVVMTAGELLRGCTLGDVVRLVQEAKAAVTAEYVRSTAECLVLRRRPRLARTNLFVVTDVRRVGFDRVDFGWGDPVYGGPARALPTVSLLVNVKGSSNVVGAVVSLPSLVMGRFSAELESFLNT</sequence>
<evidence type="ECO:0000313" key="3">
    <source>
        <dbReference type="EnsemblPlants" id="OBART01G14720.1"/>
    </source>
</evidence>
<reference evidence="3" key="2">
    <citation type="submission" date="2015-03" db="UniProtKB">
        <authorList>
            <consortium name="EnsemblPlants"/>
        </authorList>
    </citation>
    <scope>IDENTIFICATION</scope>
</reference>
<dbReference type="HOGENOM" id="CLU_014546_2_2_1"/>
<dbReference type="STRING" id="65489.A0A0D3ENI8"/>
<keyword evidence="2" id="KW-0808">Transferase</keyword>
<dbReference type="GO" id="GO:0050734">
    <property type="term" value="F:hydroxycinnamoyltransferase activity"/>
    <property type="evidence" value="ECO:0007669"/>
    <property type="project" value="UniProtKB-ARBA"/>
</dbReference>
<evidence type="ECO:0000256" key="2">
    <source>
        <dbReference type="ARBA" id="ARBA00022679"/>
    </source>
</evidence>
<dbReference type="Gramene" id="OBART01G14720.1">
    <property type="protein sequence ID" value="OBART01G14720.1"/>
    <property type="gene ID" value="OBART01G14720"/>
</dbReference>
<dbReference type="AlphaFoldDB" id="A0A0D3ENI8"/>
<dbReference type="Proteomes" id="UP000026960">
    <property type="component" value="Chromosome 1"/>
</dbReference>
<dbReference type="PANTHER" id="PTHR31147:SF66">
    <property type="entry name" value="OS05G0315700 PROTEIN"/>
    <property type="match status" value="1"/>
</dbReference>
<dbReference type="Gene3D" id="3.30.559.10">
    <property type="entry name" value="Chloramphenicol acetyltransferase-like domain"/>
    <property type="match status" value="2"/>
</dbReference>
<dbReference type="InterPro" id="IPR023213">
    <property type="entry name" value="CAT-like_dom_sf"/>
</dbReference>
<reference evidence="3" key="1">
    <citation type="journal article" date="2009" name="Rice">
        <title>De Novo Next Generation Sequencing of Plant Genomes.</title>
        <authorList>
            <person name="Rounsley S."/>
            <person name="Marri P.R."/>
            <person name="Yu Y."/>
            <person name="He R."/>
            <person name="Sisneros N."/>
            <person name="Goicoechea J.L."/>
            <person name="Lee S.J."/>
            <person name="Angelova A."/>
            <person name="Kudrna D."/>
            <person name="Luo M."/>
            <person name="Affourtit J."/>
            <person name="Desany B."/>
            <person name="Knight J."/>
            <person name="Niazi F."/>
            <person name="Egholm M."/>
            <person name="Wing R.A."/>
        </authorList>
    </citation>
    <scope>NUCLEOTIDE SEQUENCE [LARGE SCALE GENOMIC DNA]</scope>
    <source>
        <strain evidence="3">cv. IRGC 105608</strain>
    </source>
</reference>
<organism evidence="3">
    <name type="scientific">Oryza barthii</name>
    <dbReference type="NCBI Taxonomy" id="65489"/>
    <lineage>
        <taxon>Eukaryota</taxon>
        <taxon>Viridiplantae</taxon>
        <taxon>Streptophyta</taxon>
        <taxon>Embryophyta</taxon>
        <taxon>Tracheophyta</taxon>
        <taxon>Spermatophyta</taxon>
        <taxon>Magnoliopsida</taxon>
        <taxon>Liliopsida</taxon>
        <taxon>Poales</taxon>
        <taxon>Poaceae</taxon>
        <taxon>BOP clade</taxon>
        <taxon>Oryzoideae</taxon>
        <taxon>Oryzeae</taxon>
        <taxon>Oryzinae</taxon>
        <taxon>Oryza</taxon>
    </lineage>
</organism>
<dbReference type="EnsemblPlants" id="OBART01G14720.1">
    <property type="protein sequence ID" value="OBART01G14720.1"/>
    <property type="gene ID" value="OBART01G14720"/>
</dbReference>
<dbReference type="InterPro" id="IPR050898">
    <property type="entry name" value="Plant_acyltransferase"/>
</dbReference>